<keyword evidence="2" id="KW-0053">Apoptosis</keyword>
<feature type="domain" description="Peptidase C14 caspase" evidence="6">
    <location>
        <begin position="353"/>
        <end position="637"/>
    </location>
</feature>
<accession>Q5KMX7</accession>
<dbReference type="InterPro" id="IPR029030">
    <property type="entry name" value="Caspase-like_dom_sf"/>
</dbReference>
<evidence type="ECO:0000256" key="2">
    <source>
        <dbReference type="ARBA" id="ARBA00022703"/>
    </source>
</evidence>
<accession>Q55X05</accession>
<sequence length="647" mass="71356">MKAQRCTVCAGRPPERDFNLFIYLISFWDVCITGLSTHLRCIYSDAFLIEYHLFRCLPHRISVAGVAQRHFGVSVAPSFDAVCPWHIVRLALLYYLPSAYCHSSFQLNLLPSSHSMSDYEDEYYQPEEREVEYRDEDDERGYERYESPPRSPARSSSSSSGGGRESRHSDSSEEDGRHSDGDYRPVQGSVGLGNVAAVGIMTGMMGNLMGGGNGTSNRETGGNYYQAPSGQYQNGYNGCQNDYQQAGYGQNGYGQEGYGNQQQGYGGNEYRDAGYGSDYPHPGPPPQQYEPTNAGYAPPPPLYAGRQQHYGDYRANEGDDGGPHPQHFGPEFHDSQTGEVAQAYFEYSRCNGRRKALLIGINYIGSSAQLAGCINDVHNVQKFITERYGYQLDDIVMLTDDNNDARTMPTRDNIIKAMKWLVDGAQRDDALFFHYSGHGTQTEDMDGDEQDGQDEAICPVDYETAGLLIDDDIHELLVRPLPSGCRLTAIFDSCHSATVMDLPYVYATDGTVKEPDLLAEASQGLLGTGMDILRGDTGGIMTSLFGAAKSAWAANKAEEKTKRTKTSPADVVMWSGCKDNQTSADTQEDGEATGAMSYAFISALNKRPNQSYQELLIAIRDEMKGKYTQKPQLSACHPIDTSLLFAA</sequence>
<keyword evidence="5" id="KW-1133">Transmembrane helix</keyword>
<dbReference type="PANTHER" id="PTHR48104">
    <property type="entry name" value="METACASPASE-4"/>
    <property type="match status" value="1"/>
</dbReference>
<evidence type="ECO:0000256" key="3">
    <source>
        <dbReference type="ARBA" id="ARBA00022807"/>
    </source>
</evidence>
<feature type="region of interest" description="Disordered" evidence="4">
    <location>
        <begin position="312"/>
        <end position="334"/>
    </location>
</feature>
<evidence type="ECO:0000256" key="5">
    <source>
        <dbReference type="SAM" id="Phobius"/>
    </source>
</evidence>
<dbReference type="HOGENOM" id="CLU_526770_0_0_1"/>
<dbReference type="InParanoid" id="Q5KMX7"/>
<evidence type="ECO:0000313" key="7">
    <source>
        <dbReference type="EMBL" id="AAW41693.2"/>
    </source>
</evidence>
<dbReference type="Gene3D" id="3.40.50.12660">
    <property type="match status" value="1"/>
</dbReference>
<dbReference type="InterPro" id="IPR011600">
    <property type="entry name" value="Pept_C14_caspase"/>
</dbReference>
<name>Q5KMX7_CRYD1</name>
<dbReference type="InterPro" id="IPR050452">
    <property type="entry name" value="Metacaspase"/>
</dbReference>
<keyword evidence="5" id="KW-0812">Transmembrane</keyword>
<dbReference type="GO" id="GO:0006508">
    <property type="term" value="P:proteolysis"/>
    <property type="evidence" value="ECO:0000318"/>
    <property type="project" value="GO_Central"/>
</dbReference>
<comment type="similarity">
    <text evidence="1">Belongs to the peptidase C14B family.</text>
</comment>
<evidence type="ECO:0000256" key="1">
    <source>
        <dbReference type="ARBA" id="ARBA00009005"/>
    </source>
</evidence>
<reference evidence="7 8" key="1">
    <citation type="journal article" date="2005" name="Science">
        <title>The genome of the basidiomycetous yeast and human pathogen Cryptococcus neoformans.</title>
        <authorList>
            <person name="Loftus B.J."/>
            <person name="Fung E."/>
            <person name="Roncaglia P."/>
            <person name="Rowley D."/>
            <person name="Amedeo P."/>
            <person name="Bruno D."/>
            <person name="Vamathevan J."/>
            <person name="Miranda M."/>
            <person name="Anderson I.J."/>
            <person name="Fraser J.A."/>
            <person name="Allen J.E."/>
            <person name="Bosdet I.E."/>
            <person name="Brent M.R."/>
            <person name="Chiu R."/>
            <person name="Doering T.L."/>
            <person name="Donlin M.J."/>
            <person name="D'Souza C.A."/>
            <person name="Fox D.S."/>
            <person name="Grinberg V."/>
            <person name="Fu J."/>
            <person name="Fukushima M."/>
            <person name="Haas B.J."/>
            <person name="Huang J.C."/>
            <person name="Janbon G."/>
            <person name="Jones S.J."/>
            <person name="Koo H.L."/>
            <person name="Krzywinski M.I."/>
            <person name="Kwon-Chung J.K."/>
            <person name="Lengeler K.B."/>
            <person name="Maiti R."/>
            <person name="Marra M.A."/>
            <person name="Marra R.E."/>
            <person name="Mathewson C.A."/>
            <person name="Mitchell T.G."/>
            <person name="Pertea M."/>
            <person name="Riggs F.R."/>
            <person name="Salzberg S.L."/>
            <person name="Schein J.E."/>
            <person name="Shvartsbeyn A."/>
            <person name="Shin H."/>
            <person name="Shumway M."/>
            <person name="Specht C.A."/>
            <person name="Suh B.B."/>
            <person name="Tenney A."/>
            <person name="Utterback T.R."/>
            <person name="Wickes B.L."/>
            <person name="Wortman J.R."/>
            <person name="Wye N.H."/>
            <person name="Kronstad J.W."/>
            <person name="Lodge J.K."/>
            <person name="Heitman J."/>
            <person name="Davis R.W."/>
            <person name="Fraser C.M."/>
            <person name="Hyman R.W."/>
        </authorList>
    </citation>
    <scope>NUCLEOTIDE SEQUENCE [LARGE SCALE GENOMIC DNA]</scope>
    <source>
        <strain evidence="8">JEC21 / ATCC MYA-565</strain>
    </source>
</reference>
<evidence type="ECO:0000313" key="8">
    <source>
        <dbReference type="Proteomes" id="UP000002149"/>
    </source>
</evidence>
<dbReference type="eggNOG" id="KOG1546">
    <property type="taxonomic scope" value="Eukaryota"/>
</dbReference>
<dbReference type="GeneID" id="3255637"/>
<keyword evidence="3" id="KW-0378">Hydrolase</keyword>
<feature type="region of interest" description="Disordered" evidence="4">
    <location>
        <begin position="120"/>
        <end position="189"/>
    </location>
</feature>
<keyword evidence="3" id="KW-0645">Protease</keyword>
<gene>
    <name evidence="7" type="ordered locus">CNB00130</name>
</gene>
<evidence type="ECO:0000259" key="6">
    <source>
        <dbReference type="Pfam" id="PF00656"/>
    </source>
</evidence>
<protein>
    <submittedName>
        <fullName evidence="7">Caspase, putative</fullName>
    </submittedName>
</protein>
<feature type="compositionally biased region" description="Basic and acidic residues" evidence="4">
    <location>
        <begin position="164"/>
        <end position="183"/>
    </location>
</feature>
<dbReference type="AlphaFoldDB" id="Q5KMX7"/>
<dbReference type="GO" id="GO:0004197">
    <property type="term" value="F:cysteine-type endopeptidase activity"/>
    <property type="evidence" value="ECO:0000318"/>
    <property type="project" value="GO_Central"/>
</dbReference>
<keyword evidence="8" id="KW-1185">Reference proteome</keyword>
<dbReference type="Pfam" id="PF00656">
    <property type="entry name" value="Peptidase_C14"/>
    <property type="match status" value="1"/>
</dbReference>
<dbReference type="MEROPS" id="C14.035"/>
<feature type="region of interest" description="Disordered" evidence="4">
    <location>
        <begin position="250"/>
        <end position="297"/>
    </location>
</feature>
<dbReference type="SUPFAM" id="SSF52129">
    <property type="entry name" value="Caspase-like"/>
    <property type="match status" value="1"/>
</dbReference>
<dbReference type="RefSeq" id="XP_024512200.1">
    <property type="nucleotide sequence ID" value="XM_024656423.1"/>
</dbReference>
<keyword evidence="5" id="KW-0472">Membrane</keyword>
<organism evidence="7 8">
    <name type="scientific">Cryptococcus deneoformans (strain JEC21 / ATCC MYA-565)</name>
    <name type="common">Cryptococcus neoformans var. neoformans serotype D</name>
    <dbReference type="NCBI Taxonomy" id="214684"/>
    <lineage>
        <taxon>Eukaryota</taxon>
        <taxon>Fungi</taxon>
        <taxon>Dikarya</taxon>
        <taxon>Basidiomycota</taxon>
        <taxon>Agaricomycotina</taxon>
        <taxon>Tremellomycetes</taxon>
        <taxon>Tremellales</taxon>
        <taxon>Cryptococcaceae</taxon>
        <taxon>Cryptococcus</taxon>
        <taxon>Cryptococcus neoformans species complex</taxon>
    </lineage>
</organism>
<dbReference type="PaxDb" id="214684-Q5KMX7"/>
<evidence type="ECO:0000256" key="4">
    <source>
        <dbReference type="SAM" id="MobiDB-lite"/>
    </source>
</evidence>
<dbReference type="OrthoDB" id="3223806at2759"/>
<dbReference type="VEuPathDB" id="FungiDB:CNB00130"/>
<dbReference type="KEGG" id="cne:CNB00130"/>
<dbReference type="Proteomes" id="UP000002149">
    <property type="component" value="Chromosome 2"/>
</dbReference>
<dbReference type="GO" id="GO:0005737">
    <property type="term" value="C:cytoplasm"/>
    <property type="evidence" value="ECO:0000318"/>
    <property type="project" value="GO_Central"/>
</dbReference>
<keyword evidence="3" id="KW-0788">Thiol protease</keyword>
<dbReference type="PANTHER" id="PTHR48104:SF30">
    <property type="entry name" value="METACASPASE-1"/>
    <property type="match status" value="1"/>
</dbReference>
<dbReference type="GO" id="GO:0006915">
    <property type="term" value="P:apoptotic process"/>
    <property type="evidence" value="ECO:0007669"/>
    <property type="project" value="UniProtKB-KW"/>
</dbReference>
<feature type="transmembrane region" description="Helical" evidence="5">
    <location>
        <begin position="20"/>
        <end position="39"/>
    </location>
</feature>
<dbReference type="EMBL" id="AE017342">
    <property type="protein sequence ID" value="AAW41693.2"/>
    <property type="molecule type" value="Genomic_DNA"/>
</dbReference>
<proteinExistence type="inferred from homology"/>